<dbReference type="SUPFAM" id="SSF50129">
    <property type="entry name" value="GroES-like"/>
    <property type="match status" value="1"/>
</dbReference>
<evidence type="ECO:0000256" key="1">
    <source>
        <dbReference type="ARBA" id="ARBA00022857"/>
    </source>
</evidence>
<dbReference type="Pfam" id="PF00107">
    <property type="entry name" value="ADH_zinc_N"/>
    <property type="match status" value="1"/>
</dbReference>
<dbReference type="SUPFAM" id="SSF51735">
    <property type="entry name" value="NAD(P)-binding Rossmann-fold domains"/>
    <property type="match status" value="1"/>
</dbReference>
<gene>
    <name evidence="5" type="ORF">FHE65_18940</name>
    <name evidence="4" type="ORF">FHE65_21870</name>
</gene>
<keyword evidence="1" id="KW-0521">NADP</keyword>
<dbReference type="GO" id="GO:0070402">
    <property type="term" value="F:NADPH binding"/>
    <property type="evidence" value="ECO:0007669"/>
    <property type="project" value="TreeGrafter"/>
</dbReference>
<dbReference type="InterPro" id="IPR014189">
    <property type="entry name" value="Quinone_OxRdtase_PIG3"/>
</dbReference>
<comment type="caution">
    <text evidence="5">The sequence shown here is derived from an EMBL/GenBank/DDBJ whole genome shotgun (WGS) entry which is preliminary data.</text>
</comment>
<dbReference type="Gene3D" id="3.90.180.10">
    <property type="entry name" value="Medium-chain alcohol dehydrogenases, catalytic domain"/>
    <property type="match status" value="1"/>
</dbReference>
<dbReference type="CDD" id="cd05276">
    <property type="entry name" value="p53_inducible_oxidoreductase"/>
    <property type="match status" value="1"/>
</dbReference>
<name>A0A5C4MIG0_9ACTN</name>
<dbReference type="RefSeq" id="WP_139087932.1">
    <property type="nucleotide sequence ID" value="NZ_VDFR01000084.1"/>
</dbReference>
<dbReference type="InterPro" id="IPR036291">
    <property type="entry name" value="NAD(P)-bd_dom_sf"/>
</dbReference>
<dbReference type="PANTHER" id="PTHR48106">
    <property type="entry name" value="QUINONE OXIDOREDUCTASE PIG3-RELATED"/>
    <property type="match status" value="1"/>
</dbReference>
<evidence type="ECO:0000313" key="6">
    <source>
        <dbReference type="Proteomes" id="UP000306740"/>
    </source>
</evidence>
<organism evidence="5 6">
    <name type="scientific">Mumia zhuanghuii</name>
    <dbReference type="NCBI Taxonomy" id="2585211"/>
    <lineage>
        <taxon>Bacteria</taxon>
        <taxon>Bacillati</taxon>
        <taxon>Actinomycetota</taxon>
        <taxon>Actinomycetes</taxon>
        <taxon>Propionibacteriales</taxon>
        <taxon>Nocardioidaceae</taxon>
        <taxon>Mumia</taxon>
    </lineage>
</organism>
<dbReference type="EMBL" id="VDFR01000102">
    <property type="protein sequence ID" value="TNC41812.1"/>
    <property type="molecule type" value="Genomic_DNA"/>
</dbReference>
<feature type="domain" description="Enoyl reductase (ER)" evidence="3">
    <location>
        <begin position="10"/>
        <end position="323"/>
    </location>
</feature>
<dbReference type="EMBL" id="VDFR01000084">
    <property type="protein sequence ID" value="TNC43172.1"/>
    <property type="molecule type" value="Genomic_DNA"/>
</dbReference>
<dbReference type="SMART" id="SM00829">
    <property type="entry name" value="PKS_ER"/>
    <property type="match status" value="1"/>
</dbReference>
<evidence type="ECO:0000313" key="4">
    <source>
        <dbReference type="EMBL" id="TNC41812.1"/>
    </source>
</evidence>
<proteinExistence type="predicted"/>
<dbReference type="InterPro" id="IPR013154">
    <property type="entry name" value="ADH-like_N"/>
</dbReference>
<dbReference type="GO" id="GO:0016651">
    <property type="term" value="F:oxidoreductase activity, acting on NAD(P)H"/>
    <property type="evidence" value="ECO:0007669"/>
    <property type="project" value="TreeGrafter"/>
</dbReference>
<evidence type="ECO:0000313" key="5">
    <source>
        <dbReference type="EMBL" id="TNC43172.1"/>
    </source>
</evidence>
<dbReference type="Gene3D" id="3.40.50.720">
    <property type="entry name" value="NAD(P)-binding Rossmann-like Domain"/>
    <property type="match status" value="1"/>
</dbReference>
<evidence type="ECO:0000256" key="2">
    <source>
        <dbReference type="ARBA" id="ARBA00023002"/>
    </source>
</evidence>
<dbReference type="InterPro" id="IPR020843">
    <property type="entry name" value="ER"/>
</dbReference>
<evidence type="ECO:0000259" key="3">
    <source>
        <dbReference type="SMART" id="SM00829"/>
    </source>
</evidence>
<protein>
    <submittedName>
        <fullName evidence="5">NAD(P)H-quinone oxidoreductase</fullName>
    </submittedName>
</protein>
<dbReference type="NCBIfam" id="TIGR02824">
    <property type="entry name" value="quinone_pig3"/>
    <property type="match status" value="1"/>
</dbReference>
<dbReference type="InterPro" id="IPR013149">
    <property type="entry name" value="ADH-like_C"/>
</dbReference>
<dbReference type="InterPro" id="IPR011032">
    <property type="entry name" value="GroES-like_sf"/>
</dbReference>
<sequence>MRAVVVKEPGGPEALDVVDLPDPVAGDGEVVIDVVAAGVNRADVLQRQGHYSPPPGASDVLGLECSGVIASVGPGVTAWKVGDPVVGLLAGGGYAEKVAVPQEQVAPLPEGMDPVTAGGLMEVAATVWANVFMAADLQPGERLLVHGGGSGIGTMAIQMAKAFGAWVAVTAGSEAKLEACRELGADVAMNYREIDFVEGLRAATEGRGADVILDNMGAAYLQRNVAALAHDGRLVVIGLQGGVKAELNLGALLAKRGSVAAFGLRGRPRAQKGEIVSDLVSSTWPLFADQTLNPVIHATFPLEDVREAHRVLDESSNIGKVVLTL</sequence>
<accession>A0A5C4MIG0</accession>
<dbReference type="PANTHER" id="PTHR48106:SF8">
    <property type="entry name" value="OS02G0805600 PROTEIN"/>
    <property type="match status" value="1"/>
</dbReference>
<dbReference type="OrthoDB" id="9780520at2"/>
<dbReference type="AlphaFoldDB" id="A0A5C4MIG0"/>
<dbReference type="Proteomes" id="UP000306740">
    <property type="component" value="Unassembled WGS sequence"/>
</dbReference>
<dbReference type="Pfam" id="PF08240">
    <property type="entry name" value="ADH_N"/>
    <property type="match status" value="1"/>
</dbReference>
<reference evidence="5 6" key="1">
    <citation type="submission" date="2019-05" db="EMBL/GenBank/DDBJ databases">
        <title>Mumia sp. nov., isolated from the intestinal contents of plateau pika (Ochotona curzoniae) in the Qinghai-Tibet plateau of China.</title>
        <authorList>
            <person name="Tian Z."/>
        </authorList>
    </citation>
    <scope>NUCLEOTIDE SEQUENCE [LARGE SCALE GENOMIC DNA]</scope>
    <source>
        <strain evidence="6">527</strain>
        <strain evidence="5">Z527</strain>
    </source>
</reference>
<keyword evidence="2" id="KW-0560">Oxidoreductase</keyword>